<dbReference type="SUPFAM" id="SSF88659">
    <property type="entry name" value="Sigma3 and sigma4 domains of RNA polymerase sigma factors"/>
    <property type="match status" value="1"/>
</dbReference>
<evidence type="ECO:0000256" key="3">
    <source>
        <dbReference type="ARBA" id="ARBA00023082"/>
    </source>
</evidence>
<dbReference type="PANTHER" id="PTHR43133">
    <property type="entry name" value="RNA POLYMERASE ECF-TYPE SIGMA FACTO"/>
    <property type="match status" value="1"/>
</dbReference>
<keyword evidence="3" id="KW-0731">Sigma factor</keyword>
<dbReference type="InterPro" id="IPR014284">
    <property type="entry name" value="RNA_pol_sigma-70_dom"/>
</dbReference>
<evidence type="ECO:0000256" key="1">
    <source>
        <dbReference type="ARBA" id="ARBA00010641"/>
    </source>
</evidence>
<reference evidence="7" key="1">
    <citation type="submission" date="2022-01" db="EMBL/GenBank/DDBJ databases">
        <authorList>
            <person name="Jo J.-H."/>
            <person name="Im W.-T."/>
        </authorList>
    </citation>
    <scope>NUCLEOTIDE SEQUENCE</scope>
    <source>
        <strain evidence="7">NA20</strain>
    </source>
</reference>
<dbReference type="Gene3D" id="1.10.10.10">
    <property type="entry name" value="Winged helix-like DNA-binding domain superfamily/Winged helix DNA-binding domain"/>
    <property type="match status" value="1"/>
</dbReference>
<evidence type="ECO:0000313" key="8">
    <source>
        <dbReference type="Proteomes" id="UP001165367"/>
    </source>
</evidence>
<dbReference type="InterPro" id="IPR039425">
    <property type="entry name" value="RNA_pol_sigma-70-like"/>
</dbReference>
<organism evidence="7 8">
    <name type="scientific">Terrimonas ginsenosidimutans</name>
    <dbReference type="NCBI Taxonomy" id="2908004"/>
    <lineage>
        <taxon>Bacteria</taxon>
        <taxon>Pseudomonadati</taxon>
        <taxon>Bacteroidota</taxon>
        <taxon>Chitinophagia</taxon>
        <taxon>Chitinophagales</taxon>
        <taxon>Chitinophagaceae</taxon>
        <taxon>Terrimonas</taxon>
    </lineage>
</organism>
<dbReference type="EMBL" id="JAKLTR010000023">
    <property type="protein sequence ID" value="MCG2617627.1"/>
    <property type="molecule type" value="Genomic_DNA"/>
</dbReference>
<feature type="domain" description="RNA polymerase sigma-70 region 2" evidence="5">
    <location>
        <begin position="26"/>
        <end position="93"/>
    </location>
</feature>
<dbReference type="NCBIfam" id="TIGR02937">
    <property type="entry name" value="sigma70-ECF"/>
    <property type="match status" value="1"/>
</dbReference>
<gene>
    <name evidence="7" type="ORF">LZZ85_25225</name>
</gene>
<dbReference type="Pfam" id="PF04542">
    <property type="entry name" value="Sigma70_r2"/>
    <property type="match status" value="1"/>
</dbReference>
<protein>
    <submittedName>
        <fullName evidence="7">RNA polymerase sigma factor</fullName>
    </submittedName>
</protein>
<dbReference type="InterPro" id="IPR036388">
    <property type="entry name" value="WH-like_DNA-bd_sf"/>
</dbReference>
<dbReference type="Gene3D" id="1.10.1740.10">
    <property type="match status" value="1"/>
</dbReference>
<sequence>MHHGGENINSIISGCRNNDRRSQELLYRNFYGAMMSFCLRYTQNEQDALEVLNTGFYKVFKNIHQYDEQKAALYTWIRTIVLNTCIDFIKTKNGRIVQQELDQAAGVDLSPEVFSKMSSEEILRVIRKLPPATQTVFNLYVMEGYAHREIAQLLQISEGTSKWHLSEARKQLKTMIRQLNE</sequence>
<comment type="caution">
    <text evidence="7">The sequence shown here is derived from an EMBL/GenBank/DDBJ whole genome shotgun (WGS) entry which is preliminary data.</text>
</comment>
<dbReference type="InterPro" id="IPR013324">
    <property type="entry name" value="RNA_pol_sigma_r3/r4-like"/>
</dbReference>
<evidence type="ECO:0000256" key="2">
    <source>
        <dbReference type="ARBA" id="ARBA00023015"/>
    </source>
</evidence>
<dbReference type="InterPro" id="IPR013249">
    <property type="entry name" value="RNA_pol_sigma70_r4_t2"/>
</dbReference>
<name>A0ABS9KZH1_9BACT</name>
<dbReference type="RefSeq" id="WP_237876422.1">
    <property type="nucleotide sequence ID" value="NZ_JAKLTR010000023.1"/>
</dbReference>
<dbReference type="InterPro" id="IPR013325">
    <property type="entry name" value="RNA_pol_sigma_r2"/>
</dbReference>
<evidence type="ECO:0000259" key="6">
    <source>
        <dbReference type="Pfam" id="PF08281"/>
    </source>
</evidence>
<comment type="similarity">
    <text evidence="1">Belongs to the sigma-70 factor family. ECF subfamily.</text>
</comment>
<dbReference type="SUPFAM" id="SSF88946">
    <property type="entry name" value="Sigma2 domain of RNA polymerase sigma factors"/>
    <property type="match status" value="1"/>
</dbReference>
<evidence type="ECO:0000259" key="5">
    <source>
        <dbReference type="Pfam" id="PF04542"/>
    </source>
</evidence>
<feature type="domain" description="RNA polymerase sigma factor 70 region 4 type 2" evidence="6">
    <location>
        <begin position="120"/>
        <end position="172"/>
    </location>
</feature>
<keyword evidence="8" id="KW-1185">Reference proteome</keyword>
<evidence type="ECO:0000256" key="4">
    <source>
        <dbReference type="ARBA" id="ARBA00023163"/>
    </source>
</evidence>
<evidence type="ECO:0000313" key="7">
    <source>
        <dbReference type="EMBL" id="MCG2617627.1"/>
    </source>
</evidence>
<keyword evidence="2" id="KW-0805">Transcription regulation</keyword>
<dbReference type="PANTHER" id="PTHR43133:SF46">
    <property type="entry name" value="RNA POLYMERASE SIGMA-70 FACTOR ECF SUBFAMILY"/>
    <property type="match status" value="1"/>
</dbReference>
<accession>A0ABS9KZH1</accession>
<dbReference type="Pfam" id="PF08281">
    <property type="entry name" value="Sigma70_r4_2"/>
    <property type="match status" value="1"/>
</dbReference>
<dbReference type="InterPro" id="IPR007627">
    <property type="entry name" value="RNA_pol_sigma70_r2"/>
</dbReference>
<proteinExistence type="inferred from homology"/>
<keyword evidence="4" id="KW-0804">Transcription</keyword>
<dbReference type="CDD" id="cd06171">
    <property type="entry name" value="Sigma70_r4"/>
    <property type="match status" value="1"/>
</dbReference>
<dbReference type="Proteomes" id="UP001165367">
    <property type="component" value="Unassembled WGS sequence"/>
</dbReference>